<reference evidence="3" key="1">
    <citation type="submission" date="2021-03" db="EMBL/GenBank/DDBJ databases">
        <authorList>
            <person name="So Y."/>
        </authorList>
    </citation>
    <scope>NUCLEOTIDE SEQUENCE</scope>
    <source>
        <strain evidence="3">SG15</strain>
    </source>
</reference>
<feature type="region of interest" description="Disordered" evidence="1">
    <location>
        <begin position="68"/>
        <end position="109"/>
    </location>
</feature>
<dbReference type="InterPro" id="IPR023346">
    <property type="entry name" value="Lysozyme-like_dom_sf"/>
</dbReference>
<evidence type="ECO:0000259" key="2">
    <source>
        <dbReference type="Pfam" id="PF05838"/>
    </source>
</evidence>
<dbReference type="EMBL" id="JAGIZA010000037">
    <property type="protein sequence ID" value="MBP0496404.1"/>
    <property type="molecule type" value="Genomic_DNA"/>
</dbReference>
<evidence type="ECO:0000256" key="1">
    <source>
        <dbReference type="SAM" id="MobiDB-lite"/>
    </source>
</evidence>
<comment type="caution">
    <text evidence="3">The sequence shown here is derived from an EMBL/GenBank/DDBJ whole genome shotgun (WGS) entry which is preliminary data.</text>
</comment>
<dbReference type="SUPFAM" id="SSF53955">
    <property type="entry name" value="Lysozyme-like"/>
    <property type="match status" value="1"/>
</dbReference>
<dbReference type="Gene3D" id="1.20.141.10">
    <property type="entry name" value="Chitosanase, subunit A, domain 1"/>
    <property type="match status" value="1"/>
</dbReference>
<dbReference type="Proteomes" id="UP000677537">
    <property type="component" value="Unassembled WGS sequence"/>
</dbReference>
<accession>A0A940N4E6</accession>
<gene>
    <name evidence="3" type="ORF">J5Y10_26725</name>
</gene>
<keyword evidence="4" id="KW-1185">Reference proteome</keyword>
<protein>
    <recommendedName>
        <fullName evidence="2">TtsA-like Glycoside hydrolase family 108 domain-containing protein</fullName>
    </recommendedName>
</protein>
<evidence type="ECO:0000313" key="4">
    <source>
        <dbReference type="Proteomes" id="UP000677537"/>
    </source>
</evidence>
<dbReference type="AlphaFoldDB" id="A0A940N4E6"/>
<dbReference type="InterPro" id="IPR008565">
    <property type="entry name" value="TtsA-like_GH18_dom"/>
</dbReference>
<sequence>MIGREARYSNNPSDKGGETMWGITVARARAAGDMGPMAATPRQTAVDICARFYIRQRGFDLIGDLLPDPAAGLQPAQRGRLPALDQPGRHAGSVQDPGRDPGGDGALRP</sequence>
<name>A0A940N4E6_9PROT</name>
<feature type="domain" description="TtsA-like Glycoside hydrolase family 108" evidence="2">
    <location>
        <begin position="2"/>
        <end position="62"/>
    </location>
</feature>
<evidence type="ECO:0000313" key="3">
    <source>
        <dbReference type="EMBL" id="MBP0496404.1"/>
    </source>
</evidence>
<dbReference type="Pfam" id="PF05838">
    <property type="entry name" value="Glyco_hydro_108"/>
    <property type="match status" value="1"/>
</dbReference>
<organism evidence="3 4">
    <name type="scientific">Roseomonas indoligenes</name>
    <dbReference type="NCBI Taxonomy" id="2820811"/>
    <lineage>
        <taxon>Bacteria</taxon>
        <taxon>Pseudomonadati</taxon>
        <taxon>Pseudomonadota</taxon>
        <taxon>Alphaproteobacteria</taxon>
        <taxon>Acetobacterales</taxon>
        <taxon>Roseomonadaceae</taxon>
        <taxon>Roseomonas</taxon>
    </lineage>
</organism>
<proteinExistence type="predicted"/>